<evidence type="ECO:0000313" key="1">
    <source>
        <dbReference type="EMBL" id="GMQ31628.1"/>
    </source>
</evidence>
<dbReference type="EMBL" id="BTPD01000022">
    <property type="protein sequence ID" value="GMQ31628.1"/>
    <property type="molecule type" value="Genomic_DNA"/>
</dbReference>
<accession>A0ABQ6PWR0</accession>
<dbReference type="Proteomes" id="UP001338309">
    <property type="component" value="Unassembled WGS sequence"/>
</dbReference>
<comment type="caution">
    <text evidence="1">The sequence shown here is derived from an EMBL/GenBank/DDBJ whole genome shotgun (WGS) entry which is preliminary data.</text>
</comment>
<keyword evidence="2" id="KW-1185">Reference proteome</keyword>
<name>A0ABQ6PWR0_9BACT</name>
<gene>
    <name evidence="1" type="ORF">Aconfl_42730</name>
</gene>
<evidence type="ECO:0000313" key="2">
    <source>
        <dbReference type="Proteomes" id="UP001338309"/>
    </source>
</evidence>
<organism evidence="1 2">
    <name type="scientific">Algoriphagus confluentis</name>
    <dbReference type="NCBI Taxonomy" id="1697556"/>
    <lineage>
        <taxon>Bacteria</taxon>
        <taxon>Pseudomonadati</taxon>
        <taxon>Bacteroidota</taxon>
        <taxon>Cytophagia</taxon>
        <taxon>Cytophagales</taxon>
        <taxon>Cyclobacteriaceae</taxon>
        <taxon>Algoriphagus</taxon>
    </lineage>
</organism>
<protein>
    <submittedName>
        <fullName evidence="1">Uncharacterized protein</fullName>
    </submittedName>
</protein>
<reference evidence="1 2" key="1">
    <citation type="submission" date="2023-08" db="EMBL/GenBank/DDBJ databases">
        <title>Draft genome sequence of Algoriphagus confluentis.</title>
        <authorList>
            <person name="Takatani N."/>
            <person name="Hosokawa M."/>
            <person name="Sawabe T."/>
        </authorList>
    </citation>
    <scope>NUCLEOTIDE SEQUENCE [LARGE SCALE GENOMIC DNA]</scope>
    <source>
        <strain evidence="1 2">NBRC 111222</strain>
    </source>
</reference>
<proteinExistence type="predicted"/>
<sequence length="88" mass="9916">MFFFFFLIRLVVILFHYLNTINMKKLILAGIALGLIFVTSGSQTNEIQAGPFLKQGHWVSLSNGGAECMTHWWNNDCKVGDTRPPGNQ</sequence>